<evidence type="ECO:0000256" key="5">
    <source>
        <dbReference type="SAM" id="MobiDB-lite"/>
    </source>
</evidence>
<feature type="transmembrane region" description="Helical" evidence="6">
    <location>
        <begin position="394"/>
        <end position="414"/>
    </location>
</feature>
<dbReference type="PANTHER" id="PTHR22950:SF349">
    <property type="entry name" value="AMINO ACID TRANSPORTER TRANSMEMBRANE DOMAIN-CONTAINING PROTEIN"/>
    <property type="match status" value="1"/>
</dbReference>
<keyword evidence="2 6" id="KW-0812">Transmembrane</keyword>
<organism evidence="8 9">
    <name type="scientific">Actinia tenebrosa</name>
    <name type="common">Australian red waratah sea anemone</name>
    <dbReference type="NCBI Taxonomy" id="6105"/>
    <lineage>
        <taxon>Eukaryota</taxon>
        <taxon>Metazoa</taxon>
        <taxon>Cnidaria</taxon>
        <taxon>Anthozoa</taxon>
        <taxon>Hexacorallia</taxon>
        <taxon>Actiniaria</taxon>
        <taxon>Actiniidae</taxon>
        <taxon>Actinia</taxon>
    </lineage>
</organism>
<evidence type="ECO:0000256" key="6">
    <source>
        <dbReference type="SAM" id="Phobius"/>
    </source>
</evidence>
<dbReference type="KEGG" id="aten:116292608"/>
<feature type="transmembrane region" description="Helical" evidence="6">
    <location>
        <begin position="349"/>
        <end position="373"/>
    </location>
</feature>
<accession>A0A6P8HT50</accession>
<dbReference type="AlphaFoldDB" id="A0A6P8HT50"/>
<dbReference type="InParanoid" id="A0A6P8HT50"/>
<dbReference type="InterPro" id="IPR013057">
    <property type="entry name" value="AA_transpt_TM"/>
</dbReference>
<reference evidence="9" key="1">
    <citation type="submission" date="2025-08" db="UniProtKB">
        <authorList>
            <consortium name="RefSeq"/>
        </authorList>
    </citation>
    <scope>IDENTIFICATION</scope>
    <source>
        <tissue evidence="9">Tentacle</tissue>
    </source>
</reference>
<feature type="transmembrane region" description="Helical" evidence="6">
    <location>
        <begin position="175"/>
        <end position="196"/>
    </location>
</feature>
<evidence type="ECO:0000256" key="3">
    <source>
        <dbReference type="ARBA" id="ARBA00022989"/>
    </source>
</evidence>
<dbReference type="OrthoDB" id="1684102at2759"/>
<feature type="transmembrane region" description="Helical" evidence="6">
    <location>
        <begin position="308"/>
        <end position="329"/>
    </location>
</feature>
<keyword evidence="4 6" id="KW-0472">Membrane</keyword>
<name>A0A6P8HT50_ACTTE</name>
<evidence type="ECO:0000313" key="8">
    <source>
        <dbReference type="Proteomes" id="UP000515163"/>
    </source>
</evidence>
<evidence type="ECO:0000256" key="2">
    <source>
        <dbReference type="ARBA" id="ARBA00022692"/>
    </source>
</evidence>
<gene>
    <name evidence="9" type="primary">LOC116292608</name>
</gene>
<dbReference type="PANTHER" id="PTHR22950">
    <property type="entry name" value="AMINO ACID TRANSPORTER"/>
    <property type="match status" value="1"/>
</dbReference>
<keyword evidence="8" id="KW-1185">Reference proteome</keyword>
<dbReference type="GO" id="GO:0005774">
    <property type="term" value="C:vacuolar membrane"/>
    <property type="evidence" value="ECO:0007669"/>
    <property type="project" value="TreeGrafter"/>
</dbReference>
<comment type="subcellular location">
    <subcellularLocation>
        <location evidence="1">Membrane</location>
        <topology evidence="1">Multi-pass membrane protein</topology>
    </subcellularLocation>
</comment>
<feature type="transmembrane region" description="Helical" evidence="6">
    <location>
        <begin position="115"/>
        <end position="137"/>
    </location>
</feature>
<evidence type="ECO:0000313" key="9">
    <source>
        <dbReference type="RefSeq" id="XP_031555812.1"/>
    </source>
</evidence>
<evidence type="ECO:0000256" key="4">
    <source>
        <dbReference type="ARBA" id="ARBA00023136"/>
    </source>
</evidence>
<sequence>MDGEESIAMSLIKDSESNSAMRNPQEFKYDNERSFLITNDDKEKSNGSSKTLANSYRSLLAISEDSKEYPNTQDINRSHYMENTTTWLTTLVHVIKGNIGIGALSLPFAMMNSGIVVGPVLLLVTASIAVHCMHLLVQCNHTFLNRTKSLNLGYAQIAEMSIALYYPKARHLGSMIVNILLVITQLGFCCVYFIFVSESLKQIFDDTIQLDVRIWIAILILPTVLLSFIRTLKLLAVISMVSNILYFSGVFCILIYAGDNMQSPETLPKFTGLATVPLAYGAIVFSLEGIGVILPLENVMASPRHFRCVLSIGMGVVVLVYLLLSILGFSSCGMHCLGSFTLNLPNTPYYAAVKGTLAIAIFFTYFIQFYVPMTIIIPSVQEKLDQKYSSLADYGIRTFFVCVTAVLAICVPLLGDMISLVGAVGCTALEIIFPAVIHILTFSYDNSLCTSSLIKNIILIVFGFLGAVSGLYASIIDMIWNIQHPGVPQGAVLFNSSHVSL</sequence>
<dbReference type="FunCoup" id="A0A6P8HT50">
    <property type="interactions" value="1114"/>
</dbReference>
<feature type="transmembrane region" description="Helical" evidence="6">
    <location>
        <begin position="212"/>
        <end position="229"/>
    </location>
</feature>
<dbReference type="GO" id="GO:0015179">
    <property type="term" value="F:L-amino acid transmembrane transporter activity"/>
    <property type="evidence" value="ECO:0007669"/>
    <property type="project" value="TreeGrafter"/>
</dbReference>
<evidence type="ECO:0000256" key="1">
    <source>
        <dbReference type="ARBA" id="ARBA00004141"/>
    </source>
</evidence>
<protein>
    <submittedName>
        <fullName evidence="9">Proton-coupled amino acid transporter 1-like</fullName>
    </submittedName>
</protein>
<evidence type="ECO:0000259" key="7">
    <source>
        <dbReference type="Pfam" id="PF01490"/>
    </source>
</evidence>
<dbReference type="GeneID" id="116292608"/>
<feature type="region of interest" description="Disordered" evidence="5">
    <location>
        <begin position="1"/>
        <end position="27"/>
    </location>
</feature>
<dbReference type="RefSeq" id="XP_031555812.1">
    <property type="nucleotide sequence ID" value="XM_031699952.1"/>
</dbReference>
<dbReference type="Pfam" id="PF01490">
    <property type="entry name" value="Aa_trans"/>
    <property type="match status" value="1"/>
</dbReference>
<keyword evidence="3 6" id="KW-1133">Transmembrane helix</keyword>
<feature type="transmembrane region" description="Helical" evidence="6">
    <location>
        <begin position="420"/>
        <end position="444"/>
    </location>
</feature>
<feature type="transmembrane region" description="Helical" evidence="6">
    <location>
        <begin position="278"/>
        <end position="296"/>
    </location>
</feature>
<feature type="transmembrane region" description="Helical" evidence="6">
    <location>
        <begin position="456"/>
        <end position="475"/>
    </location>
</feature>
<feature type="domain" description="Amino acid transporter transmembrane" evidence="7">
    <location>
        <begin position="84"/>
        <end position="476"/>
    </location>
</feature>
<proteinExistence type="predicted"/>
<dbReference type="Proteomes" id="UP000515163">
    <property type="component" value="Unplaced"/>
</dbReference>
<feature type="transmembrane region" description="Helical" evidence="6">
    <location>
        <begin position="234"/>
        <end position="258"/>
    </location>
</feature>